<comment type="similarity">
    <text evidence="1">Belongs to the PI3/PI4-kinase family. Type III PI4K subfamily.</text>
</comment>
<dbReference type="Pfam" id="PF19274">
    <property type="entry name" value="PI4K_N"/>
    <property type="match status" value="1"/>
</dbReference>
<name>A0A2U1KDK4_ARTAN</name>
<evidence type="ECO:0000313" key="3">
    <source>
        <dbReference type="EMBL" id="PWA34835.1"/>
    </source>
</evidence>
<dbReference type="AlphaFoldDB" id="A0A2U1KDK4"/>
<organism evidence="3 4">
    <name type="scientific">Artemisia annua</name>
    <name type="common">Sweet wormwood</name>
    <dbReference type="NCBI Taxonomy" id="35608"/>
    <lineage>
        <taxon>Eukaryota</taxon>
        <taxon>Viridiplantae</taxon>
        <taxon>Streptophyta</taxon>
        <taxon>Embryophyta</taxon>
        <taxon>Tracheophyta</taxon>
        <taxon>Spermatophyta</taxon>
        <taxon>Magnoliopsida</taxon>
        <taxon>eudicotyledons</taxon>
        <taxon>Gunneridae</taxon>
        <taxon>Pentapetalae</taxon>
        <taxon>asterids</taxon>
        <taxon>campanulids</taxon>
        <taxon>Asterales</taxon>
        <taxon>Asteraceae</taxon>
        <taxon>Asteroideae</taxon>
        <taxon>Anthemideae</taxon>
        <taxon>Artemisiinae</taxon>
        <taxon>Artemisia</taxon>
    </lineage>
</organism>
<gene>
    <name evidence="3" type="ORF">CTI12_AA615300</name>
</gene>
<dbReference type="STRING" id="35608.A0A2U1KDK4"/>
<dbReference type="EMBL" id="PKPP01021414">
    <property type="protein sequence ID" value="PWA34835.1"/>
    <property type="molecule type" value="Genomic_DNA"/>
</dbReference>
<dbReference type="Proteomes" id="UP000245207">
    <property type="component" value="Unassembled WGS sequence"/>
</dbReference>
<reference evidence="3 4" key="1">
    <citation type="journal article" date="2018" name="Mol. Plant">
        <title>The genome of Artemisia annua provides insight into the evolution of Asteraceae family and artemisinin biosynthesis.</title>
        <authorList>
            <person name="Shen Q."/>
            <person name="Zhang L."/>
            <person name="Liao Z."/>
            <person name="Wang S."/>
            <person name="Yan T."/>
            <person name="Shi P."/>
            <person name="Liu M."/>
            <person name="Fu X."/>
            <person name="Pan Q."/>
            <person name="Wang Y."/>
            <person name="Lv Z."/>
            <person name="Lu X."/>
            <person name="Zhang F."/>
            <person name="Jiang W."/>
            <person name="Ma Y."/>
            <person name="Chen M."/>
            <person name="Hao X."/>
            <person name="Li L."/>
            <person name="Tang Y."/>
            <person name="Lv G."/>
            <person name="Zhou Y."/>
            <person name="Sun X."/>
            <person name="Brodelius P.E."/>
            <person name="Rose J.K.C."/>
            <person name="Tang K."/>
        </authorList>
    </citation>
    <scope>NUCLEOTIDE SEQUENCE [LARGE SCALE GENOMIC DNA]</scope>
    <source>
        <strain evidence="4">cv. Huhao1</strain>
        <tissue evidence="3">Leaf</tissue>
    </source>
</reference>
<evidence type="ECO:0000313" key="4">
    <source>
        <dbReference type="Proteomes" id="UP000245207"/>
    </source>
</evidence>
<protein>
    <submittedName>
        <fullName evidence="3">Armadillo-type fold</fullName>
    </submittedName>
</protein>
<evidence type="ECO:0000259" key="2">
    <source>
        <dbReference type="Pfam" id="PF19274"/>
    </source>
</evidence>
<dbReference type="OrthoDB" id="1741304at2759"/>
<accession>A0A2U1KDK4</accession>
<dbReference type="InterPro" id="IPR045495">
    <property type="entry name" value="PI4K_N"/>
</dbReference>
<feature type="domain" description="PI4-kinase N-terminal" evidence="2">
    <location>
        <begin position="23"/>
        <end position="99"/>
    </location>
</feature>
<proteinExistence type="inferred from homology"/>
<keyword evidence="4" id="KW-1185">Reference proteome</keyword>
<evidence type="ECO:0000256" key="1">
    <source>
        <dbReference type="ARBA" id="ARBA00006209"/>
    </source>
</evidence>
<sequence length="213" mass="23605">MLETHYCLNLDIPETQEIRNLFLLDGISKIAVTRGGHVLRVLFIRFKPLVLTTCAQADTWGSSQGAMFESVLKASCEIIEYGWTKDRATKDMFVPGIPSVTGEPIHHTIPLLATRISRHEDRLNDIVNVINGLPCGHITEDVNNLIIGQMAVESKVEQIKTEFSESMEFIAALCSANVTMGDVLTSFDHDLEQISAQNFSLACDPGILCQRTD</sequence>
<comment type="caution">
    <text evidence="3">The sequence shown here is derived from an EMBL/GenBank/DDBJ whole genome shotgun (WGS) entry which is preliminary data.</text>
</comment>